<protein>
    <submittedName>
        <fullName evidence="1">Uncharacterized protein</fullName>
    </submittedName>
</protein>
<gene>
    <name evidence="1" type="ORF">AVEN_32807_1</name>
</gene>
<dbReference type="AlphaFoldDB" id="A0A4Y2SUM4"/>
<dbReference type="PANTHER" id="PTHR33327:SF3">
    <property type="entry name" value="RNA-DIRECTED DNA POLYMERASE"/>
    <property type="match status" value="1"/>
</dbReference>
<dbReference type="OrthoDB" id="6426213at2759"/>
<name>A0A4Y2SUM4_ARAVE</name>
<comment type="caution">
    <text evidence="1">The sequence shown here is derived from an EMBL/GenBank/DDBJ whole genome shotgun (WGS) entry which is preliminary data.</text>
</comment>
<evidence type="ECO:0000313" key="2">
    <source>
        <dbReference type="Proteomes" id="UP000499080"/>
    </source>
</evidence>
<evidence type="ECO:0000313" key="1">
    <source>
        <dbReference type="EMBL" id="GBN90889.1"/>
    </source>
</evidence>
<sequence length="98" mass="10647">MRSKAENKFSEELLKSLFLQRLPTHVRQILAISNDNLDRLAEMADGIMASATDTVAIQAVTSVAANLENNAGGDLFTPVSPRSTFEVPFPGIWKAIST</sequence>
<dbReference type="Proteomes" id="UP000499080">
    <property type="component" value="Unassembled WGS sequence"/>
</dbReference>
<keyword evidence="2" id="KW-1185">Reference proteome</keyword>
<proteinExistence type="predicted"/>
<reference evidence="1 2" key="1">
    <citation type="journal article" date="2019" name="Sci. Rep.">
        <title>Orb-weaving spider Araneus ventricosus genome elucidates the spidroin gene catalogue.</title>
        <authorList>
            <person name="Kono N."/>
            <person name="Nakamura H."/>
            <person name="Ohtoshi R."/>
            <person name="Moran D.A.P."/>
            <person name="Shinohara A."/>
            <person name="Yoshida Y."/>
            <person name="Fujiwara M."/>
            <person name="Mori M."/>
            <person name="Tomita M."/>
            <person name="Arakawa K."/>
        </authorList>
    </citation>
    <scope>NUCLEOTIDE SEQUENCE [LARGE SCALE GENOMIC DNA]</scope>
</reference>
<accession>A0A4Y2SUM4</accession>
<dbReference type="PANTHER" id="PTHR33327">
    <property type="entry name" value="ENDONUCLEASE"/>
    <property type="match status" value="1"/>
</dbReference>
<dbReference type="EMBL" id="BGPR01023597">
    <property type="protein sequence ID" value="GBN90889.1"/>
    <property type="molecule type" value="Genomic_DNA"/>
</dbReference>
<organism evidence="1 2">
    <name type="scientific">Araneus ventricosus</name>
    <name type="common">Orbweaver spider</name>
    <name type="synonym">Epeira ventricosa</name>
    <dbReference type="NCBI Taxonomy" id="182803"/>
    <lineage>
        <taxon>Eukaryota</taxon>
        <taxon>Metazoa</taxon>
        <taxon>Ecdysozoa</taxon>
        <taxon>Arthropoda</taxon>
        <taxon>Chelicerata</taxon>
        <taxon>Arachnida</taxon>
        <taxon>Araneae</taxon>
        <taxon>Araneomorphae</taxon>
        <taxon>Entelegynae</taxon>
        <taxon>Araneoidea</taxon>
        <taxon>Araneidae</taxon>
        <taxon>Araneus</taxon>
    </lineage>
</organism>